<gene>
    <name evidence="1" type="ORF">KY290_025186</name>
</gene>
<dbReference type="EMBL" id="JAIVGD010000018">
    <property type="protein sequence ID" value="KAH0754916.1"/>
    <property type="molecule type" value="Genomic_DNA"/>
</dbReference>
<name>A0ABQ7USX4_SOLTU</name>
<protein>
    <submittedName>
        <fullName evidence="1">Uncharacterized protein</fullName>
    </submittedName>
</protein>
<keyword evidence="2" id="KW-1185">Reference proteome</keyword>
<dbReference type="Proteomes" id="UP000826656">
    <property type="component" value="Unassembled WGS sequence"/>
</dbReference>
<reference evidence="1 2" key="1">
    <citation type="journal article" date="2021" name="bioRxiv">
        <title>Chromosome-scale and haplotype-resolved genome assembly of a tetraploid potato cultivar.</title>
        <authorList>
            <person name="Sun H."/>
            <person name="Jiao W.-B."/>
            <person name="Krause K."/>
            <person name="Campoy J.A."/>
            <person name="Goel M."/>
            <person name="Folz-Donahue K."/>
            <person name="Kukat C."/>
            <person name="Huettel B."/>
            <person name="Schneeberger K."/>
        </authorList>
    </citation>
    <scope>NUCLEOTIDE SEQUENCE [LARGE SCALE GENOMIC DNA]</scope>
    <source>
        <strain evidence="1">SolTubOtavaFocal</strain>
        <tissue evidence="1">Leaves</tissue>
    </source>
</reference>
<organism evidence="1 2">
    <name type="scientific">Solanum tuberosum</name>
    <name type="common">Potato</name>
    <dbReference type="NCBI Taxonomy" id="4113"/>
    <lineage>
        <taxon>Eukaryota</taxon>
        <taxon>Viridiplantae</taxon>
        <taxon>Streptophyta</taxon>
        <taxon>Embryophyta</taxon>
        <taxon>Tracheophyta</taxon>
        <taxon>Spermatophyta</taxon>
        <taxon>Magnoliopsida</taxon>
        <taxon>eudicotyledons</taxon>
        <taxon>Gunneridae</taxon>
        <taxon>Pentapetalae</taxon>
        <taxon>asterids</taxon>
        <taxon>lamiids</taxon>
        <taxon>Solanales</taxon>
        <taxon>Solanaceae</taxon>
        <taxon>Solanoideae</taxon>
        <taxon>Solaneae</taxon>
        <taxon>Solanum</taxon>
    </lineage>
</organism>
<evidence type="ECO:0000313" key="1">
    <source>
        <dbReference type="EMBL" id="KAH0754916.1"/>
    </source>
</evidence>
<comment type="caution">
    <text evidence="1">The sequence shown here is derived from an EMBL/GenBank/DDBJ whole genome shotgun (WGS) entry which is preliminary data.</text>
</comment>
<evidence type="ECO:0000313" key="2">
    <source>
        <dbReference type="Proteomes" id="UP000826656"/>
    </source>
</evidence>
<proteinExistence type="predicted"/>
<accession>A0ABQ7USX4</accession>
<sequence length="69" mass="7536">MEGSKRATLNEVKILQLSPTWTEEALGVISRKSNLAVCNYLAKLEVNRDAITIGHPVPGLVPNHNVRAT</sequence>